<dbReference type="GO" id="GO:0042597">
    <property type="term" value="C:periplasmic space"/>
    <property type="evidence" value="ECO:0007669"/>
    <property type="project" value="UniProtKB-SubCell"/>
</dbReference>
<protein>
    <submittedName>
        <fullName evidence="6">NitT/TauT family transport system substrate-binding protein</fullName>
    </submittedName>
</protein>
<dbReference type="OrthoDB" id="5348911at2"/>
<evidence type="ECO:0000313" key="7">
    <source>
        <dbReference type="Proteomes" id="UP000199118"/>
    </source>
</evidence>
<comment type="similarity">
    <text evidence="2">Belongs to the bacterial solute-binding protein SsuA/TauA family.</text>
</comment>
<dbReference type="PANTHER" id="PTHR30024:SF47">
    <property type="entry name" value="TAURINE-BINDING PERIPLASMIC PROTEIN"/>
    <property type="match status" value="1"/>
</dbReference>
<evidence type="ECO:0000256" key="2">
    <source>
        <dbReference type="ARBA" id="ARBA00010742"/>
    </source>
</evidence>
<dbReference type="Proteomes" id="UP000199118">
    <property type="component" value="Unassembled WGS sequence"/>
</dbReference>
<dbReference type="AlphaFoldDB" id="A0A1H2X766"/>
<evidence type="ECO:0000313" key="6">
    <source>
        <dbReference type="EMBL" id="SDW88627.1"/>
    </source>
</evidence>
<evidence type="ECO:0000259" key="5">
    <source>
        <dbReference type="Pfam" id="PF09084"/>
    </source>
</evidence>
<reference evidence="6 7" key="1">
    <citation type="submission" date="2016-10" db="EMBL/GenBank/DDBJ databases">
        <authorList>
            <person name="de Groot N.N."/>
        </authorList>
    </citation>
    <scope>NUCLEOTIDE SEQUENCE [LARGE SCALE GENOMIC DNA]</scope>
    <source>
        <strain evidence="6 7">DSM 17890</strain>
    </source>
</reference>
<feature type="chain" id="PRO_5011644681" evidence="4">
    <location>
        <begin position="24"/>
        <end position="323"/>
    </location>
</feature>
<sequence length="323" mass="33140">MKPILRAALLAIVAAASPSLACAAEKLVVAWSPNPQTPQVDVALAEGYFEDAGLEIEFISFVSGREGFEALLGGQVDIAFMAEFPAAIGVLRGQSFGVIGDLARFTGSRIIGNAEATPLESPADLAGLTIGTTLGTNVDFYLSRVLETAGVEATVINAGPADLAPALARGDVDAMVTFPTFYASARAALGDDYRELRAPGYQAHFILSASGEALADKSEALAAFMGALVKADADVKADPSAAQDAVLANLNGVMPREALVALWRDVEIGLELSSGLAELIAEEAAWIVEKGVVNAEAPDAAAVRAAFAPEALAAAAPDAVTLD</sequence>
<evidence type="ECO:0000256" key="3">
    <source>
        <dbReference type="ARBA" id="ARBA00022729"/>
    </source>
</evidence>
<dbReference type="STRING" id="356660.SAMN05444336_102631"/>
<feature type="signal peptide" evidence="4">
    <location>
        <begin position="1"/>
        <end position="23"/>
    </location>
</feature>
<dbReference type="GO" id="GO:0042918">
    <property type="term" value="P:alkanesulfonate transmembrane transport"/>
    <property type="evidence" value="ECO:0007669"/>
    <property type="project" value="TreeGrafter"/>
</dbReference>
<evidence type="ECO:0000256" key="4">
    <source>
        <dbReference type="SAM" id="SignalP"/>
    </source>
</evidence>
<keyword evidence="3 4" id="KW-0732">Signal</keyword>
<keyword evidence="7" id="KW-1185">Reference proteome</keyword>
<comment type="subcellular location">
    <subcellularLocation>
        <location evidence="1">Periplasm</location>
    </subcellularLocation>
</comment>
<dbReference type="PANTHER" id="PTHR30024">
    <property type="entry name" value="ALIPHATIC SULFONATES-BINDING PROTEIN-RELATED"/>
    <property type="match status" value="1"/>
</dbReference>
<gene>
    <name evidence="6" type="ORF">SAMN05444336_102631</name>
</gene>
<organism evidence="6 7">
    <name type="scientific">Albimonas donghaensis</name>
    <dbReference type="NCBI Taxonomy" id="356660"/>
    <lineage>
        <taxon>Bacteria</taxon>
        <taxon>Pseudomonadati</taxon>
        <taxon>Pseudomonadota</taxon>
        <taxon>Alphaproteobacteria</taxon>
        <taxon>Rhodobacterales</taxon>
        <taxon>Paracoccaceae</taxon>
        <taxon>Albimonas</taxon>
    </lineage>
</organism>
<dbReference type="EMBL" id="FNMZ01000002">
    <property type="protein sequence ID" value="SDW88627.1"/>
    <property type="molecule type" value="Genomic_DNA"/>
</dbReference>
<name>A0A1H2X766_9RHOB</name>
<dbReference type="InterPro" id="IPR015168">
    <property type="entry name" value="SsuA/THI5"/>
</dbReference>
<feature type="domain" description="SsuA/THI5-like" evidence="5">
    <location>
        <begin position="40"/>
        <end position="242"/>
    </location>
</feature>
<dbReference type="Gene3D" id="3.40.190.10">
    <property type="entry name" value="Periplasmic binding protein-like II"/>
    <property type="match status" value="2"/>
</dbReference>
<dbReference type="SUPFAM" id="SSF53850">
    <property type="entry name" value="Periplasmic binding protein-like II"/>
    <property type="match status" value="1"/>
</dbReference>
<proteinExistence type="inferred from homology"/>
<dbReference type="Pfam" id="PF09084">
    <property type="entry name" value="NMT1"/>
    <property type="match status" value="1"/>
</dbReference>
<dbReference type="RefSeq" id="WP_092680842.1">
    <property type="nucleotide sequence ID" value="NZ_FNMZ01000002.1"/>
</dbReference>
<evidence type="ECO:0000256" key="1">
    <source>
        <dbReference type="ARBA" id="ARBA00004418"/>
    </source>
</evidence>
<accession>A0A1H2X766</accession>